<dbReference type="Pfam" id="PF01471">
    <property type="entry name" value="PG_binding_1"/>
    <property type="match status" value="2"/>
</dbReference>
<feature type="signal peptide" evidence="8">
    <location>
        <begin position="1"/>
        <end position="22"/>
    </location>
</feature>
<dbReference type="EMBL" id="JBHLZU010000026">
    <property type="protein sequence ID" value="MFB9908245.1"/>
    <property type="molecule type" value="Genomic_DNA"/>
</dbReference>
<keyword evidence="6" id="KW-0326">Glycosidase</keyword>
<keyword evidence="2" id="KW-0964">Secreted</keyword>
<dbReference type="Gene3D" id="1.10.101.10">
    <property type="entry name" value="PGBD-like superfamily/PGBD"/>
    <property type="match status" value="2"/>
</dbReference>
<feature type="domain" description="Peptidoglycan binding-like" evidence="9">
    <location>
        <begin position="260"/>
        <end position="318"/>
    </location>
</feature>
<evidence type="ECO:0000259" key="9">
    <source>
        <dbReference type="Pfam" id="PF01471"/>
    </source>
</evidence>
<evidence type="ECO:0000256" key="6">
    <source>
        <dbReference type="ARBA" id="ARBA00023295"/>
    </source>
</evidence>
<dbReference type="PANTHER" id="PTHR42061">
    <property type="entry name" value="ENDO-CHITOSANASE"/>
    <property type="match status" value="1"/>
</dbReference>
<evidence type="ECO:0000256" key="1">
    <source>
        <dbReference type="ARBA" id="ARBA00004613"/>
    </source>
</evidence>
<organism evidence="10 11">
    <name type="scientific">Allokutzneria oryzae</name>
    <dbReference type="NCBI Taxonomy" id="1378989"/>
    <lineage>
        <taxon>Bacteria</taxon>
        <taxon>Bacillati</taxon>
        <taxon>Actinomycetota</taxon>
        <taxon>Actinomycetes</taxon>
        <taxon>Pseudonocardiales</taxon>
        <taxon>Pseudonocardiaceae</taxon>
        <taxon>Allokutzneria</taxon>
    </lineage>
</organism>
<evidence type="ECO:0000256" key="3">
    <source>
        <dbReference type="ARBA" id="ARBA00022729"/>
    </source>
</evidence>
<dbReference type="SUPFAM" id="SSF47090">
    <property type="entry name" value="PGBD-like"/>
    <property type="match status" value="2"/>
</dbReference>
<dbReference type="InterPro" id="IPR002477">
    <property type="entry name" value="Peptidoglycan-bd-like"/>
</dbReference>
<comment type="subcellular location">
    <subcellularLocation>
        <location evidence="1">Secreted</location>
    </subcellularLocation>
</comment>
<keyword evidence="4" id="KW-0378">Hydrolase</keyword>
<dbReference type="InterPro" id="IPR036365">
    <property type="entry name" value="PGBD-like_sf"/>
</dbReference>
<comment type="caution">
    <text evidence="10">The sequence shown here is derived from an EMBL/GenBank/DDBJ whole genome shotgun (WGS) entry which is preliminary data.</text>
</comment>
<keyword evidence="3 8" id="KW-0732">Signal</keyword>
<dbReference type="InterPro" id="IPR009939">
    <property type="entry name" value="Chitosanase_fungal"/>
</dbReference>
<feature type="chain" id="PRO_5046751443" evidence="8">
    <location>
        <begin position="23"/>
        <end position="392"/>
    </location>
</feature>
<accession>A0ABV6A511</accession>
<dbReference type="RefSeq" id="WP_377859757.1">
    <property type="nucleotide sequence ID" value="NZ_JBHLZU010000026.1"/>
</dbReference>
<dbReference type="Pfam" id="PF07335">
    <property type="entry name" value="Glyco_hydro_75"/>
    <property type="match status" value="1"/>
</dbReference>
<proteinExistence type="predicted"/>
<feature type="domain" description="Peptidoglycan binding-like" evidence="9">
    <location>
        <begin position="332"/>
        <end position="388"/>
    </location>
</feature>
<dbReference type="InterPro" id="IPR036366">
    <property type="entry name" value="PGBDSf"/>
</dbReference>
<protein>
    <submittedName>
        <fullName evidence="10">Peptidoglycan-binding protein</fullName>
    </submittedName>
</protein>
<evidence type="ECO:0000313" key="10">
    <source>
        <dbReference type="EMBL" id="MFB9908245.1"/>
    </source>
</evidence>
<evidence type="ECO:0000256" key="4">
    <source>
        <dbReference type="ARBA" id="ARBA00022801"/>
    </source>
</evidence>
<evidence type="ECO:0000256" key="5">
    <source>
        <dbReference type="ARBA" id="ARBA00023277"/>
    </source>
</evidence>
<evidence type="ECO:0000256" key="8">
    <source>
        <dbReference type="SAM" id="SignalP"/>
    </source>
</evidence>
<dbReference type="Proteomes" id="UP001589693">
    <property type="component" value="Unassembled WGS sequence"/>
</dbReference>
<evidence type="ECO:0000256" key="2">
    <source>
        <dbReference type="ARBA" id="ARBA00022525"/>
    </source>
</evidence>
<keyword evidence="11" id="KW-1185">Reference proteome</keyword>
<reference evidence="10 11" key="1">
    <citation type="submission" date="2024-09" db="EMBL/GenBank/DDBJ databases">
        <authorList>
            <person name="Sun Q."/>
            <person name="Mori K."/>
        </authorList>
    </citation>
    <scope>NUCLEOTIDE SEQUENCE [LARGE SCALE GENOMIC DNA]</scope>
    <source>
        <strain evidence="10 11">TBRC 7907</strain>
    </source>
</reference>
<keyword evidence="7" id="KW-0624">Polysaccharide degradation</keyword>
<evidence type="ECO:0000256" key="7">
    <source>
        <dbReference type="ARBA" id="ARBA00023326"/>
    </source>
</evidence>
<sequence>MRLTFAKLATAALVLAGSGALATPSASAQPDAPDRASTSAAAAAAPTAAQLKAAVAKCTKQISTGKFGHDAGGSRTVPVCATGNSVHWRADMDIVCDGQPTTKCNKNTDPWFQPQTAWTQSNGKPLIADKLPFIVVPGISSTWSYKSANITGGTVAAVVHQDKVAYAVVGDVGPTSAIGEGSYRLAEQLGINPNPKTGGVSGAVVDYILFPGVKAQPIESNSSAVSRGTVAAADLVAGRKGCGTTKLDFATYPALAANATGDEVKAAQCVLRANGYSTGDGDPTGKLDEPTSAAVKKFQEAKGLAATGTVDTKTWTALLSAGSTPQVQDGSTGDAVTRVQRALNAAVGAKLGIDGMFGPNTTAAVKKYQSARGLASDGVVGANTWKALQSGK</sequence>
<name>A0ABV6A511_9PSEU</name>
<evidence type="ECO:0000313" key="11">
    <source>
        <dbReference type="Proteomes" id="UP001589693"/>
    </source>
</evidence>
<dbReference type="PANTHER" id="PTHR42061:SF6">
    <property type="entry name" value="ENDO-CHITOSANASE"/>
    <property type="match status" value="1"/>
</dbReference>
<keyword evidence="5" id="KW-0119">Carbohydrate metabolism</keyword>
<gene>
    <name evidence="10" type="ORF">ACFFQA_30295</name>
</gene>